<organism evidence="1 2">
    <name type="scientific">Halteria grandinella</name>
    <dbReference type="NCBI Taxonomy" id="5974"/>
    <lineage>
        <taxon>Eukaryota</taxon>
        <taxon>Sar</taxon>
        <taxon>Alveolata</taxon>
        <taxon>Ciliophora</taxon>
        <taxon>Intramacronucleata</taxon>
        <taxon>Spirotrichea</taxon>
        <taxon>Stichotrichia</taxon>
        <taxon>Sporadotrichida</taxon>
        <taxon>Halteriidae</taxon>
        <taxon>Halteria</taxon>
    </lineage>
</organism>
<evidence type="ECO:0000313" key="2">
    <source>
        <dbReference type="Proteomes" id="UP000785679"/>
    </source>
</evidence>
<dbReference type="AlphaFoldDB" id="A0A8J8P2R6"/>
<sequence>MEIIMMTLSRFTARANNNREISTSPSWSLRSQSSSAVVSPISVYRYKLTITSLNKVMEFSTLVFQGFTFSWRQVENTESIVRSCNYQPGQSVRTTSTKLIRVHFTNVQTVQYAENPFLPNFNPQIKGSYLPFGVFPPLIILKKATILKIVDDNIPIENAKLNFIPTDFSWRSERGVLLMLMRLAKIRG</sequence>
<protein>
    <submittedName>
        <fullName evidence="1">Uncharacterized protein</fullName>
    </submittedName>
</protein>
<comment type="caution">
    <text evidence="1">The sequence shown here is derived from an EMBL/GenBank/DDBJ whole genome shotgun (WGS) entry which is preliminary data.</text>
</comment>
<dbReference type="EMBL" id="RRYP01001141">
    <property type="protein sequence ID" value="TNV86356.1"/>
    <property type="molecule type" value="Genomic_DNA"/>
</dbReference>
<dbReference type="Proteomes" id="UP000785679">
    <property type="component" value="Unassembled WGS sequence"/>
</dbReference>
<accession>A0A8J8P2R6</accession>
<proteinExistence type="predicted"/>
<reference evidence="1" key="1">
    <citation type="submission" date="2019-06" db="EMBL/GenBank/DDBJ databases">
        <authorList>
            <person name="Zheng W."/>
        </authorList>
    </citation>
    <scope>NUCLEOTIDE SEQUENCE</scope>
    <source>
        <strain evidence="1">QDHG01</strain>
    </source>
</reference>
<gene>
    <name evidence="1" type="ORF">FGO68_gene7964</name>
</gene>
<evidence type="ECO:0000313" key="1">
    <source>
        <dbReference type="EMBL" id="TNV86356.1"/>
    </source>
</evidence>
<name>A0A8J8P2R6_HALGN</name>
<keyword evidence="2" id="KW-1185">Reference proteome</keyword>